<gene>
    <name evidence="3" type="primary">ureF</name>
    <name evidence="4" type="ORF">IGS68_16580</name>
</gene>
<comment type="subunit">
    <text evidence="3">UreD, UreF and UreG form a complex that acts as a GTP-hydrolysis-dependent molecular chaperone, activating the urease apoprotein by helping to assemble the nickel containing metallocenter of UreC. The UreE protein probably delivers the nickel.</text>
</comment>
<comment type="function">
    <text evidence="3">Required for maturation of urease via the functional incorporation of the urease nickel metallocenter.</text>
</comment>
<proteinExistence type="inferred from homology"/>
<dbReference type="InterPro" id="IPR002639">
    <property type="entry name" value="UreF"/>
</dbReference>
<dbReference type="PIRSF" id="PIRSF009467">
    <property type="entry name" value="Ureas_acces_UreF"/>
    <property type="match status" value="1"/>
</dbReference>
<keyword evidence="3" id="KW-0963">Cytoplasm</keyword>
<name>A0ABX7B0M0_9PROT</name>
<evidence type="ECO:0000256" key="1">
    <source>
        <dbReference type="ARBA" id="ARBA00022988"/>
    </source>
</evidence>
<reference evidence="4" key="1">
    <citation type="submission" date="2021-02" db="EMBL/GenBank/DDBJ databases">
        <title>Skermanella TT6 skin isolate.</title>
        <authorList>
            <person name="Lee K."/>
            <person name="Ganzorig M."/>
        </authorList>
    </citation>
    <scope>NUCLEOTIDE SEQUENCE</scope>
    <source>
        <strain evidence="4">TT6</strain>
    </source>
</reference>
<dbReference type="PANTHER" id="PTHR33620">
    <property type="entry name" value="UREASE ACCESSORY PROTEIN F"/>
    <property type="match status" value="1"/>
</dbReference>
<comment type="similarity">
    <text evidence="3">Belongs to the UreF family.</text>
</comment>
<organism evidence="4 5">
    <name type="scientific">Skermanella cutis</name>
    <dbReference type="NCBI Taxonomy" id="2775420"/>
    <lineage>
        <taxon>Bacteria</taxon>
        <taxon>Pseudomonadati</taxon>
        <taxon>Pseudomonadota</taxon>
        <taxon>Alphaproteobacteria</taxon>
        <taxon>Rhodospirillales</taxon>
        <taxon>Azospirillaceae</taxon>
        <taxon>Skermanella</taxon>
    </lineage>
</organism>
<evidence type="ECO:0000313" key="5">
    <source>
        <dbReference type="Proteomes" id="UP000595197"/>
    </source>
</evidence>
<evidence type="ECO:0000313" key="4">
    <source>
        <dbReference type="EMBL" id="QQP87701.1"/>
    </source>
</evidence>
<evidence type="ECO:0000256" key="2">
    <source>
        <dbReference type="ARBA" id="ARBA00023186"/>
    </source>
</evidence>
<protein>
    <recommendedName>
        <fullName evidence="3">Urease accessory protein UreF</fullName>
    </recommendedName>
</protein>
<keyword evidence="5" id="KW-1185">Reference proteome</keyword>
<dbReference type="Gene3D" id="1.10.4190.10">
    <property type="entry name" value="Urease accessory protein UreF"/>
    <property type="match status" value="1"/>
</dbReference>
<comment type="subcellular location">
    <subcellularLocation>
        <location evidence="3">Cytoplasm</location>
    </subcellularLocation>
</comment>
<keyword evidence="2 3" id="KW-0143">Chaperone</keyword>
<keyword evidence="1 3" id="KW-0996">Nickel insertion</keyword>
<dbReference type="EMBL" id="CP067420">
    <property type="protein sequence ID" value="QQP87701.1"/>
    <property type="molecule type" value="Genomic_DNA"/>
</dbReference>
<accession>A0ABX7B0M0</accession>
<dbReference type="PANTHER" id="PTHR33620:SF1">
    <property type="entry name" value="UREASE ACCESSORY PROTEIN F"/>
    <property type="match status" value="1"/>
</dbReference>
<dbReference type="Proteomes" id="UP000595197">
    <property type="component" value="Chromosome"/>
</dbReference>
<dbReference type="Pfam" id="PF01730">
    <property type="entry name" value="UreF"/>
    <property type="match status" value="1"/>
</dbReference>
<evidence type="ECO:0000256" key="3">
    <source>
        <dbReference type="HAMAP-Rule" id="MF_01385"/>
    </source>
</evidence>
<dbReference type="HAMAP" id="MF_01385">
    <property type="entry name" value="UreF"/>
    <property type="match status" value="1"/>
</dbReference>
<dbReference type="InterPro" id="IPR038277">
    <property type="entry name" value="UreF_sf"/>
</dbReference>
<sequence>MRTMTTEAPAAAPGTAGPVDPRHLTRLLAWMSPGFPIGGYTYSHGIEYAVEAGRVRDRESLVSWIEAILLHGAGWTDAVLFAAAARAVRRDDEAALRWAAERADAMRGSSELALESAAQGTAFLSTVGATWPPVGLERWAAVLADTGRPPAHAVAVAVVTACAGMDPGAALCAFLHGFAANLVSAGVRLVPLGQTDGQRAIARLDPVLHRVASDALAADPADLGSRAPLVDWAAMSHETQYTRLFRS</sequence>